<evidence type="ECO:0000313" key="13">
    <source>
        <dbReference type="EMBL" id="EMB15826.1"/>
    </source>
</evidence>
<evidence type="ECO:0000313" key="14">
    <source>
        <dbReference type="Proteomes" id="UP000011529"/>
    </source>
</evidence>
<dbReference type="Proteomes" id="UP000011529">
    <property type="component" value="Unassembled WGS sequence"/>
</dbReference>
<dbReference type="Gene3D" id="3.90.199.10">
    <property type="entry name" value="Topoisomerase II, domain 5"/>
    <property type="match status" value="1"/>
</dbReference>
<feature type="compositionally biased region" description="Polar residues" evidence="11">
    <location>
        <begin position="19"/>
        <end position="31"/>
    </location>
</feature>
<dbReference type="PANTHER" id="PTHR43493:SF5">
    <property type="entry name" value="DNA GYRASE SUBUNIT A, CHLOROPLASTIC_MITOCHONDRIAL"/>
    <property type="match status" value="1"/>
</dbReference>
<dbReference type="InterPro" id="IPR035516">
    <property type="entry name" value="Gyrase/topoIV_suA_C"/>
</dbReference>
<dbReference type="RefSeq" id="WP_008658203.1">
    <property type="nucleotide sequence ID" value="NZ_ANMO01000154.1"/>
</dbReference>
<dbReference type="InterPro" id="IPR002205">
    <property type="entry name" value="Topo_IIA_dom_A"/>
</dbReference>
<name>M2A5X6_9BACT</name>
<dbReference type="GO" id="GO:0005737">
    <property type="term" value="C:cytoplasm"/>
    <property type="evidence" value="ECO:0007669"/>
    <property type="project" value="TreeGrafter"/>
</dbReference>
<dbReference type="EMBL" id="ANMO01000154">
    <property type="protein sequence ID" value="EMB15826.1"/>
    <property type="molecule type" value="Genomic_DNA"/>
</dbReference>
<dbReference type="PATRIC" id="fig|1263867.3.peg.3657"/>
<dbReference type="SMART" id="SM00434">
    <property type="entry name" value="TOP4c"/>
    <property type="match status" value="1"/>
</dbReference>
<evidence type="ECO:0000256" key="9">
    <source>
        <dbReference type="ARBA" id="ARBA00023235"/>
    </source>
</evidence>
<evidence type="ECO:0000256" key="1">
    <source>
        <dbReference type="ARBA" id="ARBA00000185"/>
    </source>
</evidence>
<evidence type="ECO:0000256" key="7">
    <source>
        <dbReference type="ARBA" id="ARBA00023029"/>
    </source>
</evidence>
<feature type="region of interest" description="Disordered" evidence="11">
    <location>
        <begin position="824"/>
        <end position="864"/>
    </location>
</feature>
<dbReference type="Gene3D" id="3.30.1360.40">
    <property type="match status" value="1"/>
</dbReference>
<keyword evidence="4" id="KW-0963">Cytoplasm</keyword>
<feature type="region of interest" description="Disordered" evidence="11">
    <location>
        <begin position="1"/>
        <end position="76"/>
    </location>
</feature>
<dbReference type="NCBIfam" id="TIGR01063">
    <property type="entry name" value="gyrA"/>
    <property type="match status" value="1"/>
</dbReference>
<comment type="similarity">
    <text evidence="2">Belongs to the type II topoisomerase GyrA/ParC subunit family.</text>
</comment>
<evidence type="ECO:0000256" key="3">
    <source>
        <dbReference type="ARBA" id="ARBA00012895"/>
    </source>
</evidence>
<comment type="caution">
    <text evidence="13">The sequence shown here is derived from an EMBL/GenBank/DDBJ whole genome shotgun (WGS) entry which is preliminary data.</text>
</comment>
<feature type="compositionally biased region" description="Acidic residues" evidence="11">
    <location>
        <begin position="963"/>
        <end position="978"/>
    </location>
</feature>
<keyword evidence="14" id="KW-1185">Reference proteome</keyword>
<evidence type="ECO:0000256" key="11">
    <source>
        <dbReference type="SAM" id="MobiDB-lite"/>
    </source>
</evidence>
<dbReference type="GO" id="GO:0003918">
    <property type="term" value="F:DNA topoisomerase type II (double strand cut, ATP-hydrolyzing) activity"/>
    <property type="evidence" value="ECO:0007669"/>
    <property type="project" value="UniProtKB-EC"/>
</dbReference>
<evidence type="ECO:0000256" key="6">
    <source>
        <dbReference type="ARBA" id="ARBA00022840"/>
    </source>
</evidence>
<dbReference type="PROSITE" id="PS52040">
    <property type="entry name" value="TOPO_IIA"/>
    <property type="match status" value="1"/>
</dbReference>
<dbReference type="InterPro" id="IPR050220">
    <property type="entry name" value="Type_II_DNA_Topoisomerases"/>
</dbReference>
<organism evidence="13 14">
    <name type="scientific">Rhodopirellula europaea 6C</name>
    <dbReference type="NCBI Taxonomy" id="1263867"/>
    <lineage>
        <taxon>Bacteria</taxon>
        <taxon>Pseudomonadati</taxon>
        <taxon>Planctomycetota</taxon>
        <taxon>Planctomycetia</taxon>
        <taxon>Pirellulales</taxon>
        <taxon>Pirellulaceae</taxon>
        <taxon>Rhodopirellula</taxon>
    </lineage>
</organism>
<feature type="active site" description="O-(5'-phospho-DNA)-tyrosine intermediate" evidence="10">
    <location>
        <position position="192"/>
    </location>
</feature>
<dbReference type="PANTHER" id="PTHR43493">
    <property type="entry name" value="DNA GYRASE/TOPOISOMERASE SUBUNIT A"/>
    <property type="match status" value="1"/>
</dbReference>
<dbReference type="Gene3D" id="1.10.268.10">
    <property type="entry name" value="Topoisomerase, domain 3"/>
    <property type="match status" value="1"/>
</dbReference>
<keyword evidence="6" id="KW-0067">ATP-binding</keyword>
<feature type="compositionally biased region" description="Low complexity" evidence="11">
    <location>
        <begin position="949"/>
        <end position="962"/>
    </location>
</feature>
<sequence>MAEDGENQEPGDENAGEVNGSTGDNNGQENTEAGAGGGAQVPPGAGNPPGGAEPPSGGGPEGGSGNPDPHGGHGALRMVDLPIEDELRESYLTYAMSVIVSRALPDVRDGLKPSQRRILVAMNDLNLGPGSKRVKCAKISGDTSGNYHPHGESVIYPTLVRMAQEWNMRCLLIDKQGNFGSVAGLPPAAMRYTEARMGAVAAAMLDDLKLDTVDYIPTYDEARTEPTVLPSKFPNLLINGSGGIAVGMATSIPPHNPTEVCDALIKLIEEPDTSIDELCEIIPGPDFPTGGIICGRAGVRRGYKTGRSTMVVRARCQIEEMKGNRHRIVVTEIPYQQYRDRIIEKIAALVNGDRIKGISGIRDESDLKEPVRLVVELKRGEDPDVILNQLYQFSPLQDTFSLIFLALVDGKPRELTLKEMLAEFLRHRVTVIRRRTQFLLARARRRKHTVEGLLLALANIDEIIQTIRTSRTQPEAKERLMGIACPASMMQRALGDEGFKQFQLERGEADSYTLTSVQTDEILRMRLGQLVNLEQEKLSGEHAELLKEIIDYIDILGSPSRINGIIKDDLEEMKRRFGDKRRTEISHEELGNIDLEDLITEETMVVSISHRGYIKRTPTSVYNTQRRGGKGMKGAKSDNEDPIEHLFVASTHAYLLFFTTAGKVRWQKVYDIPQLARDAKGRAIVNLLQMEEGEQIAECLAVRDFNQPGHTIVMTTKSGLVKKTPLEQYSRPKRGGIIAIKLREGDELVDAAVVGPGDEIIMVTADGMAIRFRESDSRPMGRNTSGVKGISLVGDDAVVGMVVTDPEATLLTVCKNGYGKRTPFGPNLADVSETDSEEFSEGGDDEAAAASGSARYRTQKRGGKGLRDIKTSKRNGKVIGIARVNDDDELFLMTAKGKLQRISAGDINVIGRNTQGVRIMNVDDGDELIAVVRVPAEENAEEAVEAVEADATAVAEPVAETDASPEADAGSDSDVAPE</sequence>
<dbReference type="SUPFAM" id="SSF56719">
    <property type="entry name" value="Type II DNA topoisomerase"/>
    <property type="match status" value="1"/>
</dbReference>
<evidence type="ECO:0000256" key="10">
    <source>
        <dbReference type="PROSITE-ProRule" id="PRU01384"/>
    </source>
</evidence>
<reference evidence="13" key="1">
    <citation type="submission" date="2012-11" db="EMBL/GenBank/DDBJ databases">
        <title>Permanent draft genomes of Rhodopirellula europaea strain SH398 and 6C.</title>
        <authorList>
            <person name="Richter M."/>
            <person name="Richter-Heitmann T."/>
            <person name="Frank C."/>
            <person name="Harder J."/>
            <person name="Glockner F.O."/>
        </authorList>
    </citation>
    <scope>NUCLEOTIDE SEQUENCE</scope>
    <source>
        <strain evidence="13">6C</strain>
    </source>
</reference>
<dbReference type="InterPro" id="IPR006691">
    <property type="entry name" value="GyrA/parC_rep"/>
</dbReference>
<dbReference type="NCBIfam" id="NF004044">
    <property type="entry name" value="PRK05561.1"/>
    <property type="match status" value="1"/>
</dbReference>
<evidence type="ECO:0000256" key="4">
    <source>
        <dbReference type="ARBA" id="ARBA00022490"/>
    </source>
</evidence>
<dbReference type="AlphaFoldDB" id="M2A5X6"/>
<dbReference type="GO" id="GO:0005524">
    <property type="term" value="F:ATP binding"/>
    <property type="evidence" value="ECO:0007669"/>
    <property type="project" value="UniProtKB-KW"/>
</dbReference>
<dbReference type="InterPro" id="IPR013760">
    <property type="entry name" value="Topo_IIA-like_dom_sf"/>
</dbReference>
<dbReference type="FunFam" id="3.30.1360.40:FF:000002">
    <property type="entry name" value="DNA gyrase subunit A"/>
    <property type="match status" value="1"/>
</dbReference>
<accession>M2A5X6</accession>
<evidence type="ECO:0000256" key="5">
    <source>
        <dbReference type="ARBA" id="ARBA00022741"/>
    </source>
</evidence>
<protein>
    <recommendedName>
        <fullName evidence="3">DNA topoisomerase (ATP-hydrolyzing)</fullName>
        <ecNumber evidence="3">5.6.2.2</ecNumber>
    </recommendedName>
</protein>
<evidence type="ECO:0000259" key="12">
    <source>
        <dbReference type="PROSITE" id="PS52040"/>
    </source>
</evidence>
<dbReference type="SUPFAM" id="SSF101904">
    <property type="entry name" value="GyrA/ParC C-terminal domain-like"/>
    <property type="match status" value="1"/>
</dbReference>
<comment type="catalytic activity">
    <reaction evidence="1 10">
        <text>ATP-dependent breakage, passage and rejoining of double-stranded DNA.</text>
        <dbReference type="EC" id="5.6.2.2"/>
    </reaction>
</comment>
<dbReference type="InterPro" id="IPR013757">
    <property type="entry name" value="Topo_IIA_A_a_sf"/>
</dbReference>
<keyword evidence="9 10" id="KW-0413">Isomerase</keyword>
<dbReference type="GO" id="GO:0009330">
    <property type="term" value="C:DNA topoisomerase type II (double strand cut, ATP-hydrolyzing) complex"/>
    <property type="evidence" value="ECO:0007669"/>
    <property type="project" value="TreeGrafter"/>
</dbReference>
<dbReference type="GO" id="GO:0006265">
    <property type="term" value="P:DNA topological change"/>
    <property type="evidence" value="ECO:0007669"/>
    <property type="project" value="UniProtKB-UniRule"/>
</dbReference>
<dbReference type="Gene3D" id="2.120.10.90">
    <property type="entry name" value="DNA gyrase/topoisomerase IV, subunit A, C-terminal"/>
    <property type="match status" value="1"/>
</dbReference>
<evidence type="ECO:0000256" key="2">
    <source>
        <dbReference type="ARBA" id="ARBA00008263"/>
    </source>
</evidence>
<dbReference type="Pfam" id="PF00521">
    <property type="entry name" value="DNA_topoisoIV"/>
    <property type="match status" value="1"/>
</dbReference>
<dbReference type="FunFam" id="1.10.268.10:FF:000001">
    <property type="entry name" value="DNA gyrase subunit A"/>
    <property type="match status" value="1"/>
</dbReference>
<feature type="compositionally biased region" description="Acidic residues" evidence="11">
    <location>
        <begin position="832"/>
        <end position="847"/>
    </location>
</feature>
<evidence type="ECO:0000256" key="8">
    <source>
        <dbReference type="ARBA" id="ARBA00023125"/>
    </source>
</evidence>
<dbReference type="NCBIfam" id="NF004043">
    <property type="entry name" value="PRK05560.1"/>
    <property type="match status" value="1"/>
</dbReference>
<keyword evidence="7 10" id="KW-0799">Topoisomerase</keyword>
<keyword evidence="8 10" id="KW-0238">DNA-binding</keyword>
<reference evidence="13" key="2">
    <citation type="journal article" date="2013" name="Mar. Genomics">
        <title>Expression of sulfatases in Rhodopirellula baltica and the diversity of sulfatases in the genus Rhodopirellula.</title>
        <authorList>
            <person name="Wegner C.E."/>
            <person name="Richter-Heitmann T."/>
            <person name="Klindworth A."/>
            <person name="Klockow C."/>
            <person name="Richter M."/>
            <person name="Achstetter T."/>
            <person name="Glockner F.O."/>
            <person name="Harder J."/>
        </authorList>
    </citation>
    <scope>NUCLEOTIDE SEQUENCE [LARGE SCALE GENOMIC DNA]</scope>
    <source>
        <strain evidence="13">6C</strain>
    </source>
</reference>
<feature type="region of interest" description="Disordered" evidence="11">
    <location>
        <begin position="948"/>
        <end position="978"/>
    </location>
</feature>
<gene>
    <name evidence="13" type="ORF">RE6C_03420</name>
</gene>
<feature type="domain" description="Topo IIA-type catalytic" evidence="12">
    <location>
        <begin position="104"/>
        <end position="598"/>
    </location>
</feature>
<dbReference type="FunFam" id="2.120.10.90:FF:000004">
    <property type="entry name" value="DNA gyrase subunit A"/>
    <property type="match status" value="1"/>
</dbReference>
<dbReference type="EC" id="5.6.2.2" evidence="3"/>
<dbReference type="Pfam" id="PF03989">
    <property type="entry name" value="DNA_gyraseA_C"/>
    <property type="match status" value="6"/>
</dbReference>
<proteinExistence type="inferred from homology"/>
<dbReference type="GO" id="GO:0003677">
    <property type="term" value="F:DNA binding"/>
    <property type="evidence" value="ECO:0007669"/>
    <property type="project" value="UniProtKB-UniRule"/>
</dbReference>
<dbReference type="CDD" id="cd00187">
    <property type="entry name" value="TOP4c"/>
    <property type="match status" value="1"/>
</dbReference>
<keyword evidence="5" id="KW-0547">Nucleotide-binding</keyword>
<feature type="compositionally biased region" description="Acidic residues" evidence="11">
    <location>
        <begin position="1"/>
        <end position="15"/>
    </location>
</feature>
<dbReference type="InterPro" id="IPR013758">
    <property type="entry name" value="Topo_IIA_A/C_ab"/>
</dbReference>
<feature type="compositionally biased region" description="Gly residues" evidence="11">
    <location>
        <begin position="56"/>
        <end position="65"/>
    </location>
</feature>